<keyword evidence="1" id="KW-0597">Phosphoprotein</keyword>
<proteinExistence type="predicted"/>
<dbReference type="InterPro" id="IPR011006">
    <property type="entry name" value="CheY-like_superfamily"/>
</dbReference>
<evidence type="ECO:0000256" key="1">
    <source>
        <dbReference type="ARBA" id="ARBA00022553"/>
    </source>
</evidence>
<evidence type="ECO:0000259" key="2">
    <source>
        <dbReference type="PROSITE" id="PS50110"/>
    </source>
</evidence>
<feature type="domain" description="Response regulatory" evidence="2">
    <location>
        <begin position="8"/>
        <end position="123"/>
    </location>
</feature>
<name>A0A3B1B2J4_9ZZZZ</name>
<gene>
    <name evidence="3" type="ORF">MNBD_GAMMA26-1516</name>
</gene>
<dbReference type="Pfam" id="PF00072">
    <property type="entry name" value="Response_reg"/>
    <property type="match status" value="1"/>
</dbReference>
<protein>
    <recommendedName>
        <fullName evidence="2">Response regulatory domain-containing protein</fullName>
    </recommendedName>
</protein>
<evidence type="ECO:0000313" key="3">
    <source>
        <dbReference type="EMBL" id="VAX10352.1"/>
    </source>
</evidence>
<dbReference type="AlphaFoldDB" id="A0A3B1B2J4"/>
<dbReference type="PROSITE" id="PS50110">
    <property type="entry name" value="RESPONSE_REGULATORY"/>
    <property type="match status" value="1"/>
</dbReference>
<dbReference type="PANTHER" id="PTHR44591:SF3">
    <property type="entry name" value="RESPONSE REGULATORY DOMAIN-CONTAINING PROTEIN"/>
    <property type="match status" value="1"/>
</dbReference>
<accession>A0A3B1B2J4</accession>
<dbReference type="SMART" id="SM00448">
    <property type="entry name" value="REC"/>
    <property type="match status" value="1"/>
</dbReference>
<dbReference type="PANTHER" id="PTHR44591">
    <property type="entry name" value="STRESS RESPONSE REGULATOR PROTEIN 1"/>
    <property type="match status" value="1"/>
</dbReference>
<dbReference type="Gene3D" id="3.40.50.2300">
    <property type="match status" value="1"/>
</dbReference>
<sequence length="381" mass="41864">MDMDTRLHILAIDNESFNLNIIETLLDGDYKTSVATTGEEGLKKAVASSPDLILLDVCLPGVSGLEVCRQLKSNPATETIPVVFVSACNSEKERLAGYAAGGQDYLCKPFNHQELKAKIDLILAIHQHFKRIRQDVQSATSMAMAAMSSTGELGVALHFLRESFACNCFNSLAQLVLDALSQYGLSGAVQLRTRDCNITQSHDGTVPTLELEIFDLVADTESRIHSFGTRAIFNYGSALILVKNMPLGTPELNGRHRDNLALLTEGTEARAKALQLQLDVNKKQALLWQVIDNMEKTLSDIGSRQEGQLDKQSKLMDGLTEQLEEIFHGLNLMASEEDRVAEAVTAAIQPITDMYKDSLTLSQRIEEIVANVRNVLEAEST</sequence>
<dbReference type="GO" id="GO:0000160">
    <property type="term" value="P:phosphorelay signal transduction system"/>
    <property type="evidence" value="ECO:0007669"/>
    <property type="project" value="InterPro"/>
</dbReference>
<dbReference type="EMBL" id="UOFX01000070">
    <property type="protein sequence ID" value="VAX10352.1"/>
    <property type="molecule type" value="Genomic_DNA"/>
</dbReference>
<reference evidence="3" key="1">
    <citation type="submission" date="2018-06" db="EMBL/GenBank/DDBJ databases">
        <authorList>
            <person name="Zhirakovskaya E."/>
        </authorList>
    </citation>
    <scope>NUCLEOTIDE SEQUENCE</scope>
</reference>
<dbReference type="InterPro" id="IPR001789">
    <property type="entry name" value="Sig_transdc_resp-reg_receiver"/>
</dbReference>
<organism evidence="3">
    <name type="scientific">hydrothermal vent metagenome</name>
    <dbReference type="NCBI Taxonomy" id="652676"/>
    <lineage>
        <taxon>unclassified sequences</taxon>
        <taxon>metagenomes</taxon>
        <taxon>ecological metagenomes</taxon>
    </lineage>
</organism>
<dbReference type="SUPFAM" id="SSF52172">
    <property type="entry name" value="CheY-like"/>
    <property type="match status" value="1"/>
</dbReference>
<dbReference type="InterPro" id="IPR050595">
    <property type="entry name" value="Bact_response_regulator"/>
</dbReference>